<evidence type="ECO:0000256" key="1">
    <source>
        <dbReference type="ARBA" id="ARBA00022723"/>
    </source>
</evidence>
<organism evidence="6 7">
    <name type="scientific">Hypsizygus marmoreus</name>
    <name type="common">White beech mushroom</name>
    <name type="synonym">Agaricus marmoreus</name>
    <dbReference type="NCBI Taxonomy" id="39966"/>
    <lineage>
        <taxon>Eukaryota</taxon>
        <taxon>Fungi</taxon>
        <taxon>Dikarya</taxon>
        <taxon>Basidiomycota</taxon>
        <taxon>Agaricomycotina</taxon>
        <taxon>Agaricomycetes</taxon>
        <taxon>Agaricomycetidae</taxon>
        <taxon>Agaricales</taxon>
        <taxon>Tricholomatineae</taxon>
        <taxon>Lyophyllaceae</taxon>
        <taxon>Hypsizygus</taxon>
    </lineage>
</organism>
<keyword evidence="4" id="KW-0342">GTP-binding</keyword>
<evidence type="ECO:0000256" key="4">
    <source>
        <dbReference type="ARBA" id="ARBA00023134"/>
    </source>
</evidence>
<dbReference type="OrthoDB" id="391988at2759"/>
<keyword evidence="7" id="KW-1185">Reference proteome</keyword>
<dbReference type="Proteomes" id="UP000076154">
    <property type="component" value="Unassembled WGS sequence"/>
</dbReference>
<dbReference type="CDD" id="cd01876">
    <property type="entry name" value="YihA_EngB"/>
    <property type="match status" value="1"/>
</dbReference>
<dbReference type="EMBL" id="LUEZ02000137">
    <property type="protein sequence ID" value="RDB15908.1"/>
    <property type="molecule type" value="Genomic_DNA"/>
</dbReference>
<evidence type="ECO:0000256" key="3">
    <source>
        <dbReference type="ARBA" id="ARBA00022842"/>
    </source>
</evidence>
<dbReference type="InterPro" id="IPR006073">
    <property type="entry name" value="GTP-bd"/>
</dbReference>
<dbReference type="STRING" id="39966.A0A369J1P2"/>
<keyword evidence="3" id="KW-0460">Magnesium</keyword>
<dbReference type="Pfam" id="PF01926">
    <property type="entry name" value="MMR_HSR1"/>
    <property type="match status" value="1"/>
</dbReference>
<gene>
    <name evidence="6" type="primary">engB</name>
    <name evidence="6" type="ORF">Hypma_003562</name>
</gene>
<dbReference type="SUPFAM" id="SSF52540">
    <property type="entry name" value="P-loop containing nucleoside triphosphate hydrolases"/>
    <property type="match status" value="1"/>
</dbReference>
<dbReference type="InParanoid" id="A0A369J1P2"/>
<dbReference type="AlphaFoldDB" id="A0A369J1P2"/>
<evidence type="ECO:0000259" key="5">
    <source>
        <dbReference type="PROSITE" id="PS51706"/>
    </source>
</evidence>
<dbReference type="PANTHER" id="PTHR46498">
    <property type="entry name" value="GTP-BINDING PROTEIN 8"/>
    <property type="match status" value="1"/>
</dbReference>
<sequence>MSFFATLAHVKCCCSVTRISRLYSTAKIFGNAGSAEFVAAAGSITSIPKLRGLPEVIVTGRANSGKSTLFNAVLGRRDLLHTSKKAGRTRELNFFRVGAEPGKLILVDAPGYGSRGRPQWGQMFDKYLETRKELRRVYILFNAKHSLNESDTQMLAHISQMLISTRGTQPFTLQSVITKADCIPADKVSEVITRMRKDIWGAAPLCLPPVVTSATMSPPFGIEELRENIADACGLLAGKRAH</sequence>
<evidence type="ECO:0000313" key="7">
    <source>
        <dbReference type="Proteomes" id="UP000076154"/>
    </source>
</evidence>
<dbReference type="InterPro" id="IPR052279">
    <property type="entry name" value="EngB_GTPase"/>
</dbReference>
<name>A0A369J1P2_HYPMA</name>
<feature type="domain" description="EngB-type G" evidence="5">
    <location>
        <begin position="52"/>
        <end position="235"/>
    </location>
</feature>
<dbReference type="GO" id="GO:0005739">
    <property type="term" value="C:mitochondrion"/>
    <property type="evidence" value="ECO:0007669"/>
    <property type="project" value="TreeGrafter"/>
</dbReference>
<evidence type="ECO:0000256" key="2">
    <source>
        <dbReference type="ARBA" id="ARBA00022741"/>
    </source>
</evidence>
<proteinExistence type="predicted"/>
<evidence type="ECO:0000313" key="6">
    <source>
        <dbReference type="EMBL" id="RDB15908.1"/>
    </source>
</evidence>
<keyword evidence="1" id="KW-0479">Metal-binding</keyword>
<dbReference type="PROSITE" id="PS51706">
    <property type="entry name" value="G_ENGB"/>
    <property type="match status" value="1"/>
</dbReference>
<dbReference type="Gene3D" id="3.40.50.300">
    <property type="entry name" value="P-loop containing nucleotide triphosphate hydrolases"/>
    <property type="match status" value="1"/>
</dbReference>
<dbReference type="InterPro" id="IPR030393">
    <property type="entry name" value="G_ENGB_dom"/>
</dbReference>
<comment type="caution">
    <text evidence="6">The sequence shown here is derived from an EMBL/GenBank/DDBJ whole genome shotgun (WGS) entry which is preliminary data.</text>
</comment>
<protein>
    <submittedName>
        <fullName evidence="6">GTP-binding protein EngB</fullName>
    </submittedName>
</protein>
<dbReference type="GO" id="GO:0005525">
    <property type="term" value="F:GTP binding"/>
    <property type="evidence" value="ECO:0007669"/>
    <property type="project" value="UniProtKB-KW"/>
</dbReference>
<reference evidence="6" key="1">
    <citation type="submission" date="2018-04" db="EMBL/GenBank/DDBJ databases">
        <title>Whole genome sequencing of Hypsizygus marmoreus.</title>
        <authorList>
            <person name="Choi I.-G."/>
            <person name="Min B."/>
            <person name="Kim J.-G."/>
            <person name="Kim S."/>
            <person name="Oh Y.-L."/>
            <person name="Kong W.-S."/>
            <person name="Park H."/>
            <person name="Jeong J."/>
            <person name="Song E.-S."/>
        </authorList>
    </citation>
    <scope>NUCLEOTIDE SEQUENCE [LARGE SCALE GENOMIC DNA]</scope>
    <source>
        <strain evidence="6">51987-8</strain>
    </source>
</reference>
<keyword evidence="2" id="KW-0547">Nucleotide-binding</keyword>
<dbReference type="GO" id="GO:0046872">
    <property type="term" value="F:metal ion binding"/>
    <property type="evidence" value="ECO:0007669"/>
    <property type="project" value="UniProtKB-KW"/>
</dbReference>
<accession>A0A369J1P2</accession>
<dbReference type="PANTHER" id="PTHR46498:SF1">
    <property type="entry name" value="GTP-BINDING PROTEIN 8"/>
    <property type="match status" value="1"/>
</dbReference>
<dbReference type="InterPro" id="IPR027417">
    <property type="entry name" value="P-loop_NTPase"/>
</dbReference>